<comment type="caution">
    <text evidence="1">The sequence shown here is derived from an EMBL/GenBank/DDBJ whole genome shotgun (WGS) entry which is preliminary data.</text>
</comment>
<evidence type="ECO:0000313" key="2">
    <source>
        <dbReference type="Proteomes" id="UP000712600"/>
    </source>
</evidence>
<organism evidence="1 2">
    <name type="scientific">Brassica cretica</name>
    <name type="common">Mustard</name>
    <dbReference type="NCBI Taxonomy" id="69181"/>
    <lineage>
        <taxon>Eukaryota</taxon>
        <taxon>Viridiplantae</taxon>
        <taxon>Streptophyta</taxon>
        <taxon>Embryophyta</taxon>
        <taxon>Tracheophyta</taxon>
        <taxon>Spermatophyta</taxon>
        <taxon>Magnoliopsida</taxon>
        <taxon>eudicotyledons</taxon>
        <taxon>Gunneridae</taxon>
        <taxon>Pentapetalae</taxon>
        <taxon>rosids</taxon>
        <taxon>malvids</taxon>
        <taxon>Brassicales</taxon>
        <taxon>Brassicaceae</taxon>
        <taxon>Brassiceae</taxon>
        <taxon>Brassica</taxon>
    </lineage>
</organism>
<dbReference type="EMBL" id="QGKX02000996">
    <property type="protein sequence ID" value="KAF3559978.1"/>
    <property type="molecule type" value="Genomic_DNA"/>
</dbReference>
<gene>
    <name evidence="1" type="ORF">F2Q69_00015496</name>
</gene>
<sequence>MMGLDARDSQRLRSYGRFTKTAETKLKNMAVSGYLWLRMMVVASSTVWRAVAPARTSGELSPFLFSLSLSYKEKKMTFEDEYLVISGDKSFGNYEKWEFITDKEHMSHVVPVIVGITIPELRNIVLTELSGDIHQLSTSASLSYWHPDTKELATGLTIPLVIITNNVAVDYSLTHLDLNKATNLFVKFASVTKIPGSSYVDDTAFTFTTPTNQINHKTNFEEGTSSTNHMNPIGNSARYASSAGSKLILSF</sequence>
<reference evidence="1" key="1">
    <citation type="submission" date="2019-12" db="EMBL/GenBank/DDBJ databases">
        <title>Genome sequencing and annotation of Brassica cretica.</title>
        <authorList>
            <person name="Studholme D.J."/>
            <person name="Sarris P."/>
        </authorList>
    </citation>
    <scope>NUCLEOTIDE SEQUENCE</scope>
    <source>
        <strain evidence="1">PFS-109/04</strain>
        <tissue evidence="1">Leaf</tissue>
    </source>
</reference>
<evidence type="ECO:0000313" key="1">
    <source>
        <dbReference type="EMBL" id="KAF3559978.1"/>
    </source>
</evidence>
<dbReference type="AlphaFoldDB" id="A0A8S9R8M9"/>
<name>A0A8S9R8M9_BRACR</name>
<protein>
    <submittedName>
        <fullName evidence="1">Uncharacterized protein</fullName>
    </submittedName>
</protein>
<proteinExistence type="predicted"/>
<dbReference type="Proteomes" id="UP000712600">
    <property type="component" value="Unassembled WGS sequence"/>
</dbReference>
<accession>A0A8S9R8M9</accession>